<evidence type="ECO:0000313" key="10">
    <source>
        <dbReference type="Proteomes" id="UP001352263"/>
    </source>
</evidence>
<evidence type="ECO:0000256" key="7">
    <source>
        <dbReference type="ARBA" id="ARBA00023239"/>
    </source>
</evidence>
<proteinExistence type="inferred from homology"/>
<sequence length="226" mass="25186">MSAIYIPATASQLQRHFNVAPADFSIGQEVAPGDMAPMIRMPHPGAEPGERACAQAMFGIVPHWAEMKITSQTFSVRSEAPEGKPVFRNAFKRGRFCLIPAECFYEASYEHGARKVRYEVAHADGSPMALAGLWEFRPATEEAGALLSMAMFTINADSHPLMRRFGRPGDEKRMPVLVDAARYDEWLHCPLEEAAAFLRQYPADRLIARPSPKARRKQGQPSLPFI</sequence>
<keyword evidence="7" id="KW-0456">Lyase</keyword>
<dbReference type="Gene3D" id="3.90.1680.10">
    <property type="entry name" value="SOS response associated peptidase-like"/>
    <property type="match status" value="1"/>
</dbReference>
<dbReference type="Pfam" id="PF02586">
    <property type="entry name" value="SRAP"/>
    <property type="match status" value="1"/>
</dbReference>
<comment type="caution">
    <text evidence="9">The sequence shown here is derived from an EMBL/GenBank/DDBJ whole genome shotgun (WGS) entry which is preliminary data.</text>
</comment>
<keyword evidence="5" id="KW-0190">Covalent protein-DNA linkage</keyword>
<dbReference type="PANTHER" id="PTHR13604">
    <property type="entry name" value="DC12-RELATED"/>
    <property type="match status" value="1"/>
</dbReference>
<comment type="similarity">
    <text evidence="1 8">Belongs to the SOS response-associated peptidase family.</text>
</comment>
<keyword evidence="2 8" id="KW-0645">Protease</keyword>
<gene>
    <name evidence="9" type="ORF">RY831_12450</name>
</gene>
<evidence type="ECO:0000256" key="3">
    <source>
        <dbReference type="ARBA" id="ARBA00022763"/>
    </source>
</evidence>
<dbReference type="InterPro" id="IPR003738">
    <property type="entry name" value="SRAP"/>
</dbReference>
<dbReference type="RefSeq" id="WP_326506679.1">
    <property type="nucleotide sequence ID" value="NZ_JAWIIV010000009.1"/>
</dbReference>
<evidence type="ECO:0000256" key="6">
    <source>
        <dbReference type="ARBA" id="ARBA00023125"/>
    </source>
</evidence>
<evidence type="ECO:0000256" key="1">
    <source>
        <dbReference type="ARBA" id="ARBA00008136"/>
    </source>
</evidence>
<evidence type="ECO:0000256" key="8">
    <source>
        <dbReference type="RuleBase" id="RU364100"/>
    </source>
</evidence>
<dbReference type="InterPro" id="IPR036590">
    <property type="entry name" value="SRAP-like"/>
</dbReference>
<protein>
    <recommendedName>
        <fullName evidence="8">Abasic site processing protein</fullName>
        <ecNumber evidence="8">3.4.-.-</ecNumber>
    </recommendedName>
</protein>
<keyword evidence="6" id="KW-0238">DNA-binding</keyword>
<keyword evidence="4 8" id="KW-0378">Hydrolase</keyword>
<keyword evidence="3" id="KW-0227">DNA damage</keyword>
<organism evidence="9 10">
    <name type="scientific">Noviherbaspirillum album</name>
    <dbReference type="NCBI Taxonomy" id="3080276"/>
    <lineage>
        <taxon>Bacteria</taxon>
        <taxon>Pseudomonadati</taxon>
        <taxon>Pseudomonadota</taxon>
        <taxon>Betaproteobacteria</taxon>
        <taxon>Burkholderiales</taxon>
        <taxon>Oxalobacteraceae</taxon>
        <taxon>Noviherbaspirillum</taxon>
    </lineage>
</organism>
<accession>A0ABU6J8J3</accession>
<evidence type="ECO:0000313" key="9">
    <source>
        <dbReference type="EMBL" id="MEC4719964.1"/>
    </source>
</evidence>
<dbReference type="EMBL" id="JAWIIV010000009">
    <property type="protein sequence ID" value="MEC4719964.1"/>
    <property type="molecule type" value="Genomic_DNA"/>
</dbReference>
<evidence type="ECO:0000256" key="5">
    <source>
        <dbReference type="ARBA" id="ARBA00023124"/>
    </source>
</evidence>
<evidence type="ECO:0000256" key="2">
    <source>
        <dbReference type="ARBA" id="ARBA00022670"/>
    </source>
</evidence>
<dbReference type="EC" id="3.4.-.-" evidence="8"/>
<dbReference type="PANTHER" id="PTHR13604:SF0">
    <property type="entry name" value="ABASIC SITE PROCESSING PROTEIN HMCES"/>
    <property type="match status" value="1"/>
</dbReference>
<keyword evidence="10" id="KW-1185">Reference proteome</keyword>
<dbReference type="SUPFAM" id="SSF143081">
    <property type="entry name" value="BB1717-like"/>
    <property type="match status" value="1"/>
</dbReference>
<reference evidence="9 10" key="1">
    <citation type="submission" date="2023-10" db="EMBL/GenBank/DDBJ databases">
        <title>Noviherbaspirillum sp. CPCC 100848 genome assembly.</title>
        <authorList>
            <person name="Li X.Y."/>
            <person name="Fang X.M."/>
        </authorList>
    </citation>
    <scope>NUCLEOTIDE SEQUENCE [LARGE SCALE GENOMIC DNA]</scope>
    <source>
        <strain evidence="9 10">CPCC 100848</strain>
    </source>
</reference>
<name>A0ABU6J8J3_9BURK</name>
<evidence type="ECO:0000256" key="4">
    <source>
        <dbReference type="ARBA" id="ARBA00022801"/>
    </source>
</evidence>
<dbReference type="Proteomes" id="UP001352263">
    <property type="component" value="Unassembled WGS sequence"/>
</dbReference>